<evidence type="ECO:0000313" key="4">
    <source>
        <dbReference type="Proteomes" id="UP000199128"/>
    </source>
</evidence>
<reference evidence="3" key="1">
    <citation type="submission" date="2016-10" db="EMBL/GenBank/DDBJ databases">
        <authorList>
            <person name="de Groot N.N."/>
        </authorList>
    </citation>
    <scope>NUCLEOTIDE SEQUENCE [LARGE SCALE GENOMIC DNA]</scope>
    <source>
        <strain evidence="3">KHGC19</strain>
    </source>
</reference>
<reference evidence="4 5" key="2">
    <citation type="submission" date="2016-10" db="EMBL/GenBank/DDBJ databases">
        <authorList>
            <person name="Varghese N."/>
            <person name="Submissions S."/>
        </authorList>
    </citation>
    <scope>NUCLEOTIDE SEQUENCE [LARGE SCALE GENOMIC DNA]</scope>
    <source>
        <strain evidence="4">KHGC19</strain>
        <strain evidence="2 5">WCP15</strain>
    </source>
</reference>
<proteinExistence type="predicted"/>
<dbReference type="EMBL" id="FOGP01000001">
    <property type="protein sequence ID" value="SER33806.1"/>
    <property type="molecule type" value="Genomic_DNA"/>
</dbReference>
<accession>A0A1H9NCX8</accession>
<evidence type="ECO:0000313" key="2">
    <source>
        <dbReference type="EMBL" id="SEH54870.1"/>
    </source>
</evidence>
<dbReference type="EMBL" id="FNWT01000005">
    <property type="protein sequence ID" value="SEH54870.1"/>
    <property type="molecule type" value="Genomic_DNA"/>
</dbReference>
<organism evidence="3 4">
    <name type="scientific">Parafannyhessea umbonata</name>
    <dbReference type="NCBI Taxonomy" id="604330"/>
    <lineage>
        <taxon>Bacteria</taxon>
        <taxon>Bacillati</taxon>
        <taxon>Actinomycetota</taxon>
        <taxon>Coriobacteriia</taxon>
        <taxon>Coriobacteriales</taxon>
        <taxon>Atopobiaceae</taxon>
        <taxon>Parafannyhessea</taxon>
    </lineage>
</organism>
<keyword evidence="5" id="KW-1185">Reference proteome</keyword>
<protein>
    <submittedName>
        <fullName evidence="3">Uncharacterized protein</fullName>
    </submittedName>
</protein>
<dbReference type="AlphaFoldDB" id="A0A1H9NCX8"/>
<dbReference type="Proteomes" id="UP000199135">
    <property type="component" value="Unassembled WGS sequence"/>
</dbReference>
<evidence type="ECO:0000313" key="3">
    <source>
        <dbReference type="EMBL" id="SER33806.1"/>
    </source>
</evidence>
<dbReference type="Proteomes" id="UP000199128">
    <property type="component" value="Unassembled WGS sequence"/>
</dbReference>
<evidence type="ECO:0000256" key="1">
    <source>
        <dbReference type="SAM" id="SignalP"/>
    </source>
</evidence>
<dbReference type="RefSeq" id="WP_078686617.1">
    <property type="nucleotide sequence ID" value="NZ_FOGP01000001.1"/>
</dbReference>
<feature type="chain" id="PRO_5011525922" evidence="1">
    <location>
        <begin position="26"/>
        <end position="70"/>
    </location>
</feature>
<sequence length="70" mass="6949">MIPLGIMLAMAAAILAGAGAPTAFADNGDLAATETPSLGSGDKAVRTIMIYLDGASSEETGSACTDMLEE</sequence>
<gene>
    <name evidence="3" type="ORF">SAMN05216446_0382</name>
    <name evidence="2" type="ORF">SAMN05216447_10581</name>
</gene>
<keyword evidence="1" id="KW-0732">Signal</keyword>
<feature type="signal peptide" evidence="1">
    <location>
        <begin position="1"/>
        <end position="25"/>
    </location>
</feature>
<name>A0A1H9NCX8_9ACTN</name>
<evidence type="ECO:0000313" key="5">
    <source>
        <dbReference type="Proteomes" id="UP000199135"/>
    </source>
</evidence>